<dbReference type="Pfam" id="PF22570">
    <property type="entry name" value="LiaF-TM"/>
    <property type="match status" value="1"/>
</dbReference>
<evidence type="ECO:0000313" key="3">
    <source>
        <dbReference type="Proteomes" id="UP000429232"/>
    </source>
</evidence>
<dbReference type="RefSeq" id="WP_157523431.1">
    <property type="nucleotide sequence ID" value="NZ_CP066775.1"/>
</dbReference>
<dbReference type="KEGG" id="mgik:GO620_017110"/>
<dbReference type="Proteomes" id="UP000429232">
    <property type="component" value="Chromosome"/>
</dbReference>
<gene>
    <name evidence="2" type="ORF">GO620_017110</name>
</gene>
<evidence type="ECO:0000259" key="1">
    <source>
        <dbReference type="Pfam" id="PF22570"/>
    </source>
</evidence>
<feature type="domain" description="LiaF transmembrane" evidence="1">
    <location>
        <begin position="16"/>
        <end position="110"/>
    </location>
</feature>
<evidence type="ECO:0000313" key="2">
    <source>
        <dbReference type="EMBL" id="QQL49861.1"/>
    </source>
</evidence>
<accession>A0A6I4HVB0</accession>
<dbReference type="EMBL" id="CP066775">
    <property type="protein sequence ID" value="QQL49861.1"/>
    <property type="molecule type" value="Genomic_DNA"/>
</dbReference>
<reference evidence="2 3" key="1">
    <citation type="submission" date="2020-12" db="EMBL/GenBank/DDBJ databases">
        <title>HMF7856_wgs.fasta genome submission.</title>
        <authorList>
            <person name="Kang H."/>
            <person name="Kim H."/>
            <person name="Joh K."/>
        </authorList>
    </citation>
    <scope>NUCLEOTIDE SEQUENCE [LARGE SCALE GENOMIC DNA]</scope>
    <source>
        <strain evidence="2 3">HMF7856</strain>
    </source>
</reference>
<proteinExistence type="predicted"/>
<organism evidence="2 3">
    <name type="scientific">Mucilaginibacter ginkgonis</name>
    <dbReference type="NCBI Taxonomy" id="2682091"/>
    <lineage>
        <taxon>Bacteria</taxon>
        <taxon>Pseudomonadati</taxon>
        <taxon>Bacteroidota</taxon>
        <taxon>Sphingobacteriia</taxon>
        <taxon>Sphingobacteriales</taxon>
        <taxon>Sphingobacteriaceae</taxon>
        <taxon>Mucilaginibacter</taxon>
    </lineage>
</organism>
<sequence>MESNIYQKKPGSGKAFAGVVILVLGIIFLIRQFDYFFIPDWIFSWPMWLIGIGIYQGYKHNFRNYGWLVTILIGVLFLSDDVFPFINIGHFIWPLILIIIGLWVILGRDKFNKSMKHAFHKEPYPPQPGVASDWDARVETEPVEGAPGAEPASTEQIFGKARYNYGDSHIDSTSVFGSVHKMILSKDFQGGEVINIFGGTELNFTQADINGKVFIDVTQLFGGIKLIVPPHWQVVSDMAAIFAGIDDKRRPGATALNPDKILVLKGTSIFAGVEVRSF</sequence>
<keyword evidence="3" id="KW-1185">Reference proteome</keyword>
<name>A0A6I4HVB0_9SPHI</name>
<protein>
    <recommendedName>
        <fullName evidence="1">LiaF transmembrane domain-containing protein</fullName>
    </recommendedName>
</protein>
<dbReference type="AlphaFoldDB" id="A0A6I4HVB0"/>
<dbReference type="InterPro" id="IPR054331">
    <property type="entry name" value="LiaF_TM"/>
</dbReference>